<feature type="region of interest" description="Disordered" evidence="2">
    <location>
        <begin position="603"/>
        <end position="631"/>
    </location>
</feature>
<gene>
    <name evidence="3" type="ORF">M0812_21738</name>
</gene>
<evidence type="ECO:0000256" key="1">
    <source>
        <dbReference type="SAM" id="Coils"/>
    </source>
</evidence>
<evidence type="ECO:0000313" key="3">
    <source>
        <dbReference type="EMBL" id="KAJ3432795.1"/>
    </source>
</evidence>
<keyword evidence="1" id="KW-0175">Coiled coil</keyword>
<dbReference type="Proteomes" id="UP001146793">
    <property type="component" value="Unassembled WGS sequence"/>
</dbReference>
<reference evidence="3" key="1">
    <citation type="submission" date="2022-08" db="EMBL/GenBank/DDBJ databases">
        <title>Novel sulphate-reducing endosymbionts in the free-living metamonad Anaeramoeba.</title>
        <authorList>
            <person name="Jerlstrom-Hultqvist J."/>
            <person name="Cepicka I."/>
            <person name="Gallot-Lavallee L."/>
            <person name="Salas-Leiva D."/>
            <person name="Curtis B.A."/>
            <person name="Zahonova K."/>
            <person name="Pipaliya S."/>
            <person name="Dacks J."/>
            <person name="Roger A.J."/>
        </authorList>
    </citation>
    <scope>NUCLEOTIDE SEQUENCE</scope>
    <source>
        <strain evidence="3">Busselton2</strain>
    </source>
</reference>
<dbReference type="InterPro" id="IPR049408">
    <property type="entry name" value="UVSSA_N_a-solenoid_rpt"/>
</dbReference>
<evidence type="ECO:0000313" key="4">
    <source>
        <dbReference type="Proteomes" id="UP001146793"/>
    </source>
</evidence>
<feature type="region of interest" description="Disordered" evidence="2">
    <location>
        <begin position="285"/>
        <end position="337"/>
    </location>
</feature>
<accession>A0AAV7YWK1</accession>
<feature type="compositionally biased region" description="Basic residues" evidence="2">
    <location>
        <begin position="604"/>
        <end position="617"/>
    </location>
</feature>
<evidence type="ECO:0000256" key="2">
    <source>
        <dbReference type="SAM" id="MobiDB-lite"/>
    </source>
</evidence>
<protein>
    <submittedName>
        <fullName evidence="3">Uv-stimulated scaffold protein a</fullName>
    </submittedName>
</protein>
<feature type="coiled-coil region" evidence="1">
    <location>
        <begin position="523"/>
        <end position="552"/>
    </location>
</feature>
<dbReference type="PANTHER" id="PTHR28670:SF1">
    <property type="entry name" value="UV-STIMULATED SCAFFOLD PROTEIN A"/>
    <property type="match status" value="1"/>
</dbReference>
<feature type="compositionally biased region" description="Basic and acidic residues" evidence="2">
    <location>
        <begin position="294"/>
        <end position="322"/>
    </location>
</feature>
<dbReference type="GO" id="GO:0005694">
    <property type="term" value="C:chromosome"/>
    <property type="evidence" value="ECO:0007669"/>
    <property type="project" value="TreeGrafter"/>
</dbReference>
<feature type="compositionally biased region" description="Acidic residues" evidence="2">
    <location>
        <begin position="323"/>
        <end position="337"/>
    </location>
</feature>
<proteinExistence type="predicted"/>
<dbReference type="AlphaFoldDB" id="A0AAV7YWK1"/>
<dbReference type="GO" id="GO:0006283">
    <property type="term" value="P:transcription-coupled nucleotide-excision repair"/>
    <property type="evidence" value="ECO:0007669"/>
    <property type="project" value="TreeGrafter"/>
</dbReference>
<sequence length="631" mass="74890">MNYFARKNSFAKKKTFHRFRRKSTKSTEKILREQVYKLCRSGKLKITKEDLNSIKKVIENKPTICRYIFPILFKQATYNHSQVRITTLCVLSELIRFQAIQKQVFSSNNFRKMLLVNLNQPIPEPEQYQDQLRQKSLELIKKWKIRYGTQYQILCVSYRRFVRMGLYNTIKNKNNKNKITRRYSDIVNTISPNCQRVLIRSVEKREKMIKKKQKKQKERRWRKFQTLTTSLISESKNLLKILFEQNDFSYLDLFGKEKKTVSVDSSIPKKGPLIKLEDFIPAQENNNSISKKSNQKEIKTKEKEKENEKEKEKEKENEKQNDNEEENGYQDDDELIDDDDWENDSDEFLKECGLGNPEYKLTITYTPSKSSFREQKSNTIIYDRLRDIIREVNKSIFNDFLYWEKEFSDSKKYPKKLESLTDLRDKMNYILQKCLDLGITNTKRKDNIPDQKIGDCEEKNKKDFLFSDISDINFDIWENSINTNKENDSNSDQNPNNSGGESNTDSDSDSDSDLPAFVLRSKLTKEQKKYKKIQLQLEKDKEEKLKKDLNSQFLKESFSSNFVENNNASQSYKKNLIDLGKENCAERKRPLENINENFVTPIKKEKRSRKLSAKKTPKTPNQKFLQKLNIH</sequence>
<dbReference type="GO" id="GO:0000993">
    <property type="term" value="F:RNA polymerase II complex binding"/>
    <property type="evidence" value="ECO:0007669"/>
    <property type="project" value="TreeGrafter"/>
</dbReference>
<dbReference type="Pfam" id="PF20867">
    <property type="entry name" value="UVSSA_N"/>
    <property type="match status" value="1"/>
</dbReference>
<dbReference type="PANTHER" id="PTHR28670">
    <property type="entry name" value="UV-STIMULATED SCAFFOLD PROTEIN A"/>
    <property type="match status" value="1"/>
</dbReference>
<dbReference type="GO" id="GO:0009411">
    <property type="term" value="P:response to UV"/>
    <property type="evidence" value="ECO:0007669"/>
    <property type="project" value="InterPro"/>
</dbReference>
<dbReference type="EMBL" id="JANTQA010000047">
    <property type="protein sequence ID" value="KAJ3432795.1"/>
    <property type="molecule type" value="Genomic_DNA"/>
</dbReference>
<feature type="region of interest" description="Disordered" evidence="2">
    <location>
        <begin position="483"/>
        <end position="514"/>
    </location>
</feature>
<organism evidence="3 4">
    <name type="scientific">Anaeramoeba flamelloides</name>
    <dbReference type="NCBI Taxonomy" id="1746091"/>
    <lineage>
        <taxon>Eukaryota</taxon>
        <taxon>Metamonada</taxon>
        <taxon>Anaeramoebidae</taxon>
        <taxon>Anaeramoeba</taxon>
    </lineage>
</organism>
<comment type="caution">
    <text evidence="3">The sequence shown here is derived from an EMBL/GenBank/DDBJ whole genome shotgun (WGS) entry which is preliminary data.</text>
</comment>
<name>A0AAV7YWK1_9EUKA</name>
<dbReference type="InterPro" id="IPR018610">
    <property type="entry name" value="UVSSA"/>
</dbReference>